<reference evidence="7" key="1">
    <citation type="journal article" date="2021" name="Nat. Commun.">
        <title>Genetic determinants of endophytism in the Arabidopsis root mycobiome.</title>
        <authorList>
            <person name="Mesny F."/>
            <person name="Miyauchi S."/>
            <person name="Thiergart T."/>
            <person name="Pickel B."/>
            <person name="Atanasova L."/>
            <person name="Karlsson M."/>
            <person name="Huettel B."/>
            <person name="Barry K.W."/>
            <person name="Haridas S."/>
            <person name="Chen C."/>
            <person name="Bauer D."/>
            <person name="Andreopoulos W."/>
            <person name="Pangilinan J."/>
            <person name="LaButti K."/>
            <person name="Riley R."/>
            <person name="Lipzen A."/>
            <person name="Clum A."/>
            <person name="Drula E."/>
            <person name="Henrissat B."/>
            <person name="Kohler A."/>
            <person name="Grigoriev I.V."/>
            <person name="Martin F.M."/>
            <person name="Hacquard S."/>
        </authorList>
    </citation>
    <scope>NUCLEOTIDE SEQUENCE</scope>
    <source>
        <strain evidence="7">MPI-CAGE-CH-0230</strain>
    </source>
</reference>
<dbReference type="Proteomes" id="UP000756346">
    <property type="component" value="Unassembled WGS sequence"/>
</dbReference>
<evidence type="ECO:0000256" key="1">
    <source>
        <dbReference type="ARBA" id="ARBA00022737"/>
    </source>
</evidence>
<feature type="repeat" description="ANK" evidence="3">
    <location>
        <begin position="222"/>
        <end position="254"/>
    </location>
</feature>
<dbReference type="InterPro" id="IPR002110">
    <property type="entry name" value="Ankyrin_rpt"/>
</dbReference>
<keyword evidence="1" id="KW-0677">Repeat</keyword>
<evidence type="ECO:0000256" key="3">
    <source>
        <dbReference type="PROSITE-ProRule" id="PRU00023"/>
    </source>
</evidence>
<dbReference type="Gene3D" id="1.25.40.20">
    <property type="entry name" value="Ankyrin repeat-containing domain"/>
    <property type="match status" value="4"/>
</dbReference>
<dbReference type="AlphaFoldDB" id="A0A9P8XTG0"/>
<dbReference type="GO" id="GO:0004842">
    <property type="term" value="F:ubiquitin-protein transferase activity"/>
    <property type="evidence" value="ECO:0007669"/>
    <property type="project" value="TreeGrafter"/>
</dbReference>
<feature type="region of interest" description="Disordered" evidence="5">
    <location>
        <begin position="284"/>
        <end position="373"/>
    </location>
</feature>
<dbReference type="PANTHER" id="PTHR24171">
    <property type="entry name" value="ANKYRIN REPEAT DOMAIN-CONTAINING PROTEIN 39-RELATED"/>
    <property type="match status" value="1"/>
</dbReference>
<evidence type="ECO:0000256" key="5">
    <source>
        <dbReference type="SAM" id="MobiDB-lite"/>
    </source>
</evidence>
<feature type="repeat" description="ANK" evidence="3">
    <location>
        <begin position="193"/>
        <end position="220"/>
    </location>
</feature>
<feature type="repeat" description="ANK" evidence="3">
    <location>
        <begin position="52"/>
        <end position="95"/>
    </location>
</feature>
<feature type="repeat" description="ANK" evidence="3">
    <location>
        <begin position="19"/>
        <end position="51"/>
    </location>
</feature>
<dbReference type="SMART" id="SM00184">
    <property type="entry name" value="RING"/>
    <property type="match status" value="1"/>
</dbReference>
<dbReference type="SUPFAM" id="SSF48403">
    <property type="entry name" value="Ankyrin repeat"/>
    <property type="match status" value="1"/>
</dbReference>
<feature type="repeat" description="ANK" evidence="3">
    <location>
        <begin position="255"/>
        <end position="288"/>
    </location>
</feature>
<sequence>MLLDDGSSEKAEIDGRDNEGSTPLTFSVPLGYIEAVRVFLQRGADVNGLDAYQNAPLHWAIAHVPMTRLLLEKGAREEVAKVLIEAGADVNAADENSLTPLHVASLQGLEGIVRLLLAKAARVDVEDVDGWTPLHAAVLRKHDTMASLFVDRTEDGPKIVAQMTELLQGDAVQAMWDEKAQEKSAGSTVVSCLRYAANTGNVEMVLALLESGTDVDAEDDVGGSTALTLAASLCHTDIVQLLLQNGTIVNKSNRNGWTALHYAACSEGGLELVKLLLENGADIEAKVDPQNDPRSINDARPGHESDSGEADTDDYQTGVYGRRNVFRGPDGFPPPPFGEHPLRTSPGDAVAGRGGNAQEPGSSAGGDAEAQRGSWNARLSPLSENARFKEGFERLLASLSNLTPNFDTLSALEQLTRNIGELSLQSIAEAIESLPRKSLDEETLGSQHELTCAICQYDVKIGEMHKVFLSCKHGFHEECVVPWLKESNTCPDCRAVIGDEAAVVQDQVSRRD</sequence>
<dbReference type="InterPro" id="IPR036770">
    <property type="entry name" value="Ankyrin_rpt-contain_sf"/>
</dbReference>
<keyword evidence="4" id="KW-0863">Zinc-finger</keyword>
<evidence type="ECO:0000256" key="2">
    <source>
        <dbReference type="ARBA" id="ARBA00023043"/>
    </source>
</evidence>
<keyword evidence="4" id="KW-0862">Zinc</keyword>
<dbReference type="PROSITE" id="PS50089">
    <property type="entry name" value="ZF_RING_2"/>
    <property type="match status" value="1"/>
</dbReference>
<dbReference type="PROSITE" id="PS50088">
    <property type="entry name" value="ANK_REPEAT"/>
    <property type="match status" value="6"/>
</dbReference>
<protein>
    <submittedName>
        <fullName evidence="7">Ankyrin repeat-containing domain protein</fullName>
    </submittedName>
</protein>
<dbReference type="PROSITE" id="PS50297">
    <property type="entry name" value="ANK_REP_REGION"/>
    <property type="match status" value="5"/>
</dbReference>
<proteinExistence type="predicted"/>
<organism evidence="7 8">
    <name type="scientific">Microdochium trichocladiopsis</name>
    <dbReference type="NCBI Taxonomy" id="1682393"/>
    <lineage>
        <taxon>Eukaryota</taxon>
        <taxon>Fungi</taxon>
        <taxon>Dikarya</taxon>
        <taxon>Ascomycota</taxon>
        <taxon>Pezizomycotina</taxon>
        <taxon>Sordariomycetes</taxon>
        <taxon>Xylariomycetidae</taxon>
        <taxon>Xylariales</taxon>
        <taxon>Microdochiaceae</taxon>
        <taxon>Microdochium</taxon>
    </lineage>
</organism>
<keyword evidence="4" id="KW-0479">Metal-binding</keyword>
<dbReference type="GO" id="GO:0085020">
    <property type="term" value="P:protein K6-linked ubiquitination"/>
    <property type="evidence" value="ECO:0007669"/>
    <property type="project" value="TreeGrafter"/>
</dbReference>
<dbReference type="OrthoDB" id="426293at2759"/>
<dbReference type="Gene3D" id="3.30.40.10">
    <property type="entry name" value="Zinc/RING finger domain, C3HC4 (zinc finger)"/>
    <property type="match status" value="1"/>
</dbReference>
<keyword evidence="2 3" id="KW-0040">ANK repeat</keyword>
<feature type="repeat" description="ANK" evidence="3">
    <location>
        <begin position="96"/>
        <end position="128"/>
    </location>
</feature>
<dbReference type="CDD" id="cd16454">
    <property type="entry name" value="RING-H2_PA-TM-RING"/>
    <property type="match status" value="1"/>
</dbReference>
<dbReference type="GO" id="GO:0008270">
    <property type="term" value="F:zinc ion binding"/>
    <property type="evidence" value="ECO:0007669"/>
    <property type="project" value="UniProtKB-KW"/>
</dbReference>
<feature type="compositionally biased region" description="Basic and acidic residues" evidence="5">
    <location>
        <begin position="7"/>
        <end position="19"/>
    </location>
</feature>
<gene>
    <name evidence="7" type="ORF">B0I36DRAFT_368975</name>
</gene>
<dbReference type="InterPro" id="IPR001841">
    <property type="entry name" value="Znf_RING"/>
</dbReference>
<evidence type="ECO:0000313" key="8">
    <source>
        <dbReference type="Proteomes" id="UP000756346"/>
    </source>
</evidence>
<dbReference type="PRINTS" id="PR01415">
    <property type="entry name" value="ANKYRIN"/>
</dbReference>
<name>A0A9P8XTG0_9PEZI</name>
<evidence type="ECO:0000313" key="7">
    <source>
        <dbReference type="EMBL" id="KAH7016441.1"/>
    </source>
</evidence>
<keyword evidence="8" id="KW-1185">Reference proteome</keyword>
<comment type="caution">
    <text evidence="7">The sequence shown here is derived from an EMBL/GenBank/DDBJ whole genome shotgun (WGS) entry which is preliminary data.</text>
</comment>
<dbReference type="EMBL" id="JAGTJQ010000012">
    <property type="protein sequence ID" value="KAH7016441.1"/>
    <property type="molecule type" value="Genomic_DNA"/>
</dbReference>
<dbReference type="PANTHER" id="PTHR24171:SF8">
    <property type="entry name" value="BRCA1-ASSOCIATED RING DOMAIN PROTEIN 1"/>
    <property type="match status" value="1"/>
</dbReference>
<feature type="domain" description="RING-type" evidence="6">
    <location>
        <begin position="452"/>
        <end position="494"/>
    </location>
</feature>
<dbReference type="Pfam" id="PF13639">
    <property type="entry name" value="zf-RING_2"/>
    <property type="match status" value="1"/>
</dbReference>
<dbReference type="SMART" id="SM00248">
    <property type="entry name" value="ANK"/>
    <property type="match status" value="7"/>
</dbReference>
<dbReference type="RefSeq" id="XP_046006065.1">
    <property type="nucleotide sequence ID" value="XM_046159699.1"/>
</dbReference>
<evidence type="ECO:0000259" key="6">
    <source>
        <dbReference type="PROSITE" id="PS50089"/>
    </source>
</evidence>
<dbReference type="GeneID" id="70189245"/>
<dbReference type="InterPro" id="IPR013083">
    <property type="entry name" value="Znf_RING/FYVE/PHD"/>
</dbReference>
<dbReference type="Pfam" id="PF12796">
    <property type="entry name" value="Ank_2"/>
    <property type="match status" value="3"/>
</dbReference>
<dbReference type="SUPFAM" id="SSF57850">
    <property type="entry name" value="RING/U-box"/>
    <property type="match status" value="1"/>
</dbReference>
<evidence type="ECO:0000256" key="4">
    <source>
        <dbReference type="PROSITE-ProRule" id="PRU00175"/>
    </source>
</evidence>
<accession>A0A9P8XTG0</accession>
<feature type="region of interest" description="Disordered" evidence="5">
    <location>
        <begin position="1"/>
        <end position="20"/>
    </location>
</feature>
<feature type="compositionally biased region" description="Basic and acidic residues" evidence="5">
    <location>
        <begin position="284"/>
        <end position="306"/>
    </location>
</feature>